<dbReference type="Pfam" id="PF21744">
    <property type="entry name" value="BAHCC1-like_Tudor"/>
    <property type="match status" value="1"/>
</dbReference>
<evidence type="ECO:0000256" key="1">
    <source>
        <dbReference type="SAM" id="Phobius"/>
    </source>
</evidence>
<keyword evidence="1" id="KW-0472">Membrane</keyword>
<evidence type="ECO:0000313" key="4">
    <source>
        <dbReference type="Proteomes" id="UP000784294"/>
    </source>
</evidence>
<sequence length="220" mass="23808">MSATWYTKDQHGFSIFTLLIQLIFCHLLSWLPFVVILADPEDRLESGCVPIDFDDGDHRQVPISRVRRLPDHFSNLCELAQIAPDAGKCGISSSQSGSLHIATTTAFAAIAATTFKNSVDYTSSVAPSAHLLLAPNQTAFRCNDSNLLPPTNLSLSSDSSRLAFTQAAAKGRTRILPLSTNQSTNGISLLSQPGPTRCRQTNVSVVTSKRPVGRPTRSKI</sequence>
<comment type="caution">
    <text evidence="3">The sequence shown here is derived from an EMBL/GenBank/DDBJ whole genome shotgun (WGS) entry which is preliminary data.</text>
</comment>
<gene>
    <name evidence="3" type="ORF">PXEA_LOCUS4869</name>
</gene>
<reference evidence="3" key="1">
    <citation type="submission" date="2018-11" db="EMBL/GenBank/DDBJ databases">
        <authorList>
            <consortium name="Pathogen Informatics"/>
        </authorList>
    </citation>
    <scope>NUCLEOTIDE SEQUENCE</scope>
</reference>
<proteinExistence type="predicted"/>
<accession>A0A3S5AAK9</accession>
<dbReference type="OrthoDB" id="6426227at2759"/>
<dbReference type="AlphaFoldDB" id="A0A3S5AAK9"/>
<dbReference type="EMBL" id="CAAALY010011775">
    <property type="protein sequence ID" value="VEL11429.1"/>
    <property type="molecule type" value="Genomic_DNA"/>
</dbReference>
<evidence type="ECO:0000313" key="3">
    <source>
        <dbReference type="EMBL" id="VEL11429.1"/>
    </source>
</evidence>
<dbReference type="Proteomes" id="UP000784294">
    <property type="component" value="Unassembled WGS sequence"/>
</dbReference>
<keyword evidence="1" id="KW-1133">Transmembrane helix</keyword>
<evidence type="ECO:0000259" key="2">
    <source>
        <dbReference type="Pfam" id="PF21744"/>
    </source>
</evidence>
<feature type="domain" description="BAHCC1-like Tudor" evidence="2">
    <location>
        <begin position="38"/>
        <end position="74"/>
    </location>
</feature>
<name>A0A3S5AAK9_9PLAT</name>
<keyword evidence="1" id="KW-0812">Transmembrane</keyword>
<keyword evidence="4" id="KW-1185">Reference proteome</keyword>
<organism evidence="3 4">
    <name type="scientific">Protopolystoma xenopodis</name>
    <dbReference type="NCBI Taxonomy" id="117903"/>
    <lineage>
        <taxon>Eukaryota</taxon>
        <taxon>Metazoa</taxon>
        <taxon>Spiralia</taxon>
        <taxon>Lophotrochozoa</taxon>
        <taxon>Platyhelminthes</taxon>
        <taxon>Monogenea</taxon>
        <taxon>Polyopisthocotylea</taxon>
        <taxon>Polystomatidea</taxon>
        <taxon>Polystomatidae</taxon>
        <taxon>Protopolystoma</taxon>
    </lineage>
</organism>
<dbReference type="InterPro" id="IPR048924">
    <property type="entry name" value="BAHCC1-like_Tudor"/>
</dbReference>
<feature type="transmembrane region" description="Helical" evidence="1">
    <location>
        <begin position="12"/>
        <end position="38"/>
    </location>
</feature>
<protein>
    <recommendedName>
        <fullName evidence="2">BAHCC1-like Tudor domain-containing protein</fullName>
    </recommendedName>
</protein>